<evidence type="ECO:0000313" key="3">
    <source>
        <dbReference type="Proteomes" id="UP001253595"/>
    </source>
</evidence>
<reference evidence="2 3" key="1">
    <citation type="submission" date="2023-07" db="EMBL/GenBank/DDBJ databases">
        <title>Sorghum-associated microbial communities from plants grown in Nebraska, USA.</title>
        <authorList>
            <person name="Schachtman D."/>
        </authorList>
    </citation>
    <scope>NUCLEOTIDE SEQUENCE [LARGE SCALE GENOMIC DNA]</scope>
    <source>
        <strain evidence="2 3">BE190</strain>
    </source>
</reference>
<gene>
    <name evidence="2" type="ORF">J2X05_000976</name>
</gene>
<evidence type="ECO:0000313" key="2">
    <source>
        <dbReference type="EMBL" id="MDR7088973.1"/>
    </source>
</evidence>
<proteinExistence type="predicted"/>
<sequence length="31" mass="3589">MSLLPDQHSTTDPPTSTFVLEEQLQEFRGKR</sequence>
<protein>
    <submittedName>
        <fullName evidence="2">Uncharacterized protein</fullName>
    </submittedName>
</protein>
<organism evidence="2 3">
    <name type="scientific">Cellvibrio fibrivorans</name>
    <dbReference type="NCBI Taxonomy" id="126350"/>
    <lineage>
        <taxon>Bacteria</taxon>
        <taxon>Pseudomonadati</taxon>
        <taxon>Pseudomonadota</taxon>
        <taxon>Gammaproteobacteria</taxon>
        <taxon>Cellvibrionales</taxon>
        <taxon>Cellvibrionaceae</taxon>
        <taxon>Cellvibrio</taxon>
    </lineage>
</organism>
<accession>A0ABU1UUX6</accession>
<name>A0ABU1UUX6_9GAMM</name>
<comment type="caution">
    <text evidence="2">The sequence shown here is derived from an EMBL/GenBank/DDBJ whole genome shotgun (WGS) entry which is preliminary data.</text>
</comment>
<evidence type="ECO:0000256" key="1">
    <source>
        <dbReference type="SAM" id="MobiDB-lite"/>
    </source>
</evidence>
<keyword evidence="3" id="KW-1185">Reference proteome</keyword>
<dbReference type="Proteomes" id="UP001253595">
    <property type="component" value="Unassembled WGS sequence"/>
</dbReference>
<dbReference type="EMBL" id="JAVDVX010000001">
    <property type="protein sequence ID" value="MDR7088973.1"/>
    <property type="molecule type" value="Genomic_DNA"/>
</dbReference>
<feature type="region of interest" description="Disordered" evidence="1">
    <location>
        <begin position="1"/>
        <end position="31"/>
    </location>
</feature>
<feature type="compositionally biased region" description="Polar residues" evidence="1">
    <location>
        <begin position="7"/>
        <end position="18"/>
    </location>
</feature>